<evidence type="ECO:0000313" key="8">
    <source>
        <dbReference type="Proteomes" id="UP001500124"/>
    </source>
</evidence>
<name>A0ABP9KLU1_9ACTN</name>
<dbReference type="Pfam" id="PF04116">
    <property type="entry name" value="FA_hydroxylase"/>
    <property type="match status" value="1"/>
</dbReference>
<evidence type="ECO:0000256" key="4">
    <source>
        <dbReference type="ARBA" id="ARBA00023136"/>
    </source>
</evidence>
<proteinExistence type="predicted"/>
<protein>
    <submittedName>
        <fullName evidence="7">Sterol desaturase family protein</fullName>
    </submittedName>
</protein>
<comment type="caution">
    <text evidence="7">The sequence shown here is derived from an EMBL/GenBank/DDBJ whole genome shotgun (WGS) entry which is preliminary data.</text>
</comment>
<keyword evidence="4 5" id="KW-0472">Membrane</keyword>
<evidence type="ECO:0000313" key="7">
    <source>
        <dbReference type="EMBL" id="GAA5059846.1"/>
    </source>
</evidence>
<dbReference type="RefSeq" id="WP_345669252.1">
    <property type="nucleotide sequence ID" value="NZ_BAABKC010000049.1"/>
</dbReference>
<reference evidence="8" key="1">
    <citation type="journal article" date="2019" name="Int. J. Syst. Evol. Microbiol.">
        <title>The Global Catalogue of Microorganisms (GCM) 10K type strain sequencing project: providing services to taxonomists for standard genome sequencing and annotation.</title>
        <authorList>
            <consortium name="The Broad Institute Genomics Platform"/>
            <consortium name="The Broad Institute Genome Sequencing Center for Infectious Disease"/>
            <person name="Wu L."/>
            <person name="Ma J."/>
        </authorList>
    </citation>
    <scope>NUCLEOTIDE SEQUENCE [LARGE SCALE GENOMIC DNA]</scope>
    <source>
        <strain evidence="8">JCM 18410</strain>
    </source>
</reference>
<feature type="transmembrane region" description="Helical" evidence="5">
    <location>
        <begin position="67"/>
        <end position="85"/>
    </location>
</feature>
<dbReference type="Proteomes" id="UP001500124">
    <property type="component" value="Unassembled WGS sequence"/>
</dbReference>
<gene>
    <name evidence="7" type="ORF">GCM10023336_36010</name>
</gene>
<dbReference type="EMBL" id="BAABKC010000049">
    <property type="protein sequence ID" value="GAA5059846.1"/>
    <property type="molecule type" value="Genomic_DNA"/>
</dbReference>
<organism evidence="7 8">
    <name type="scientific">Streptomyces similanensis</name>
    <dbReference type="NCBI Taxonomy" id="1274988"/>
    <lineage>
        <taxon>Bacteria</taxon>
        <taxon>Bacillati</taxon>
        <taxon>Actinomycetota</taxon>
        <taxon>Actinomycetes</taxon>
        <taxon>Kitasatosporales</taxon>
        <taxon>Streptomycetaceae</taxon>
        <taxon>Streptomyces</taxon>
    </lineage>
</organism>
<dbReference type="InterPro" id="IPR050307">
    <property type="entry name" value="Sterol_Desaturase_Related"/>
</dbReference>
<evidence type="ECO:0000256" key="2">
    <source>
        <dbReference type="ARBA" id="ARBA00022692"/>
    </source>
</evidence>
<keyword evidence="3 5" id="KW-1133">Transmembrane helix</keyword>
<evidence type="ECO:0000259" key="6">
    <source>
        <dbReference type="Pfam" id="PF04116"/>
    </source>
</evidence>
<keyword evidence="2 5" id="KW-0812">Transmembrane</keyword>
<dbReference type="PANTHER" id="PTHR11863">
    <property type="entry name" value="STEROL DESATURASE"/>
    <property type="match status" value="1"/>
</dbReference>
<evidence type="ECO:0000256" key="1">
    <source>
        <dbReference type="ARBA" id="ARBA00004370"/>
    </source>
</evidence>
<dbReference type="InterPro" id="IPR006694">
    <property type="entry name" value="Fatty_acid_hydroxylase"/>
</dbReference>
<evidence type="ECO:0000256" key="3">
    <source>
        <dbReference type="ARBA" id="ARBA00022989"/>
    </source>
</evidence>
<accession>A0ABP9KLU1</accession>
<keyword evidence="8" id="KW-1185">Reference proteome</keyword>
<comment type="subcellular location">
    <subcellularLocation>
        <location evidence="1">Membrane</location>
    </subcellularLocation>
</comment>
<feature type="transmembrane region" description="Helical" evidence="5">
    <location>
        <begin position="29"/>
        <end position="46"/>
    </location>
</feature>
<sequence length="277" mass="30553">MWTRRAAYPVLLVATVATAVAGLRYRLDPGLTTSAFQFAVIAYLVILERVIPYDRGWHPDRREWGRYGVYFLVTAVGSVTAQLLVESLVGVVSPARPSLPLAVETPLALLVGSLASYLVHRWSHTNPWLWRLHGVHHLPRKVNVANNGVNHVLDVLLAQGGVQLSLSLLGFSQESVFAIGLFVITQGYFTHANIDVRIGWLNHLFASPEQHRLHHSTDLAEAGHYGSDLAVWDRIFGSWTWCPGRRPAAVGLSDPASFPGTEAVLASHLQAWRRPAA</sequence>
<feature type="domain" description="Fatty acid hydroxylase" evidence="6">
    <location>
        <begin position="107"/>
        <end position="238"/>
    </location>
</feature>
<evidence type="ECO:0000256" key="5">
    <source>
        <dbReference type="SAM" id="Phobius"/>
    </source>
</evidence>